<gene>
    <name evidence="5" type="ordered locus">CLL_A0637</name>
</gene>
<dbReference type="NCBIfam" id="NF007427">
    <property type="entry name" value="PRK09971.1"/>
    <property type="match status" value="1"/>
</dbReference>
<keyword evidence="1" id="KW-0285">Flavoprotein</keyword>
<evidence type="ECO:0000256" key="1">
    <source>
        <dbReference type="ARBA" id="ARBA00022630"/>
    </source>
</evidence>
<dbReference type="Gene3D" id="3.30.390.50">
    <property type="entry name" value="CO dehydrogenase flavoprotein, C-terminal domain"/>
    <property type="match status" value="1"/>
</dbReference>
<dbReference type="Pfam" id="PF00941">
    <property type="entry name" value="FAD_binding_5"/>
    <property type="match status" value="1"/>
</dbReference>
<dbReference type="Gene3D" id="3.30.465.10">
    <property type="match status" value="1"/>
</dbReference>
<dbReference type="SUPFAM" id="SSF56176">
    <property type="entry name" value="FAD-binding/transporter-associated domain-like"/>
    <property type="match status" value="1"/>
</dbReference>
<dbReference type="InterPro" id="IPR050031">
    <property type="entry name" value="XdhB_XDHase"/>
</dbReference>
<dbReference type="InterPro" id="IPR002346">
    <property type="entry name" value="Mopterin_DH_FAD-bd"/>
</dbReference>
<dbReference type="Pfam" id="PF03450">
    <property type="entry name" value="CO_deh_flav_C"/>
    <property type="match status" value="1"/>
</dbReference>
<dbReference type="InterPro" id="IPR016167">
    <property type="entry name" value="FAD-bd_PCMH_sub1"/>
</dbReference>
<dbReference type="GO" id="GO:0004854">
    <property type="term" value="F:xanthine dehydrogenase activity"/>
    <property type="evidence" value="ECO:0007669"/>
    <property type="project" value="InterPro"/>
</dbReference>
<dbReference type="EMBL" id="CP001056">
    <property type="protein sequence ID" value="ACD22660.1"/>
    <property type="molecule type" value="Genomic_DNA"/>
</dbReference>
<dbReference type="SUPFAM" id="SSF55447">
    <property type="entry name" value="CO dehydrogenase flavoprotein C-terminal domain-like"/>
    <property type="match status" value="1"/>
</dbReference>
<dbReference type="PANTHER" id="PTHR42659">
    <property type="entry name" value="XANTHINE DEHYDROGENASE SUBUNIT C-RELATED"/>
    <property type="match status" value="1"/>
</dbReference>
<organism evidence="5">
    <name type="scientific">Clostridium botulinum (strain Eklund 17B / Type B)</name>
    <dbReference type="NCBI Taxonomy" id="935198"/>
    <lineage>
        <taxon>Bacteria</taxon>
        <taxon>Bacillati</taxon>
        <taxon>Bacillota</taxon>
        <taxon>Clostridia</taxon>
        <taxon>Eubacteriales</taxon>
        <taxon>Clostridiaceae</taxon>
        <taxon>Clostridium</taxon>
    </lineage>
</organism>
<protein>
    <submittedName>
        <fullName evidence="5">Xanthine dehydrogenase, FAD-binding subunit</fullName>
    </submittedName>
</protein>
<keyword evidence="2" id="KW-0274">FAD</keyword>
<dbReference type="InterPro" id="IPR005107">
    <property type="entry name" value="CO_DH_flav_C"/>
</dbReference>
<accession>B2TKN7</accession>
<dbReference type="InterPro" id="IPR016169">
    <property type="entry name" value="FAD-bd_PCMH_sub2"/>
</dbReference>
<accession>U4PHA4</accession>
<proteinExistence type="predicted"/>
<dbReference type="PANTHER" id="PTHR42659:SF9">
    <property type="entry name" value="XANTHINE DEHYDROGENASE FAD-BINDING SUBUNIT XDHB-RELATED"/>
    <property type="match status" value="1"/>
</dbReference>
<evidence type="ECO:0000256" key="3">
    <source>
        <dbReference type="ARBA" id="ARBA00023002"/>
    </source>
</evidence>
<dbReference type="SMART" id="SM01092">
    <property type="entry name" value="CO_deh_flav_C"/>
    <property type="match status" value="1"/>
</dbReference>
<dbReference type="KEGG" id="cbk:CLL_A0637"/>
<dbReference type="Gene3D" id="3.30.43.10">
    <property type="entry name" value="Uridine Diphospho-n-acetylenolpyruvylglucosamine Reductase, domain 2"/>
    <property type="match status" value="1"/>
</dbReference>
<sequence>MFDINEILEPETLEEALELLDKNKELKIIAGGTDVLIKLHHNKMKDAELLSLRKINGLDEINMLEDESIEVGAMASFSKIFRDEIVQKHIKILAEGAVSMGGPQVRNMATIGGNVCNGAVSADSAPALFSLNAKLKLKSKNSERIIPIQEFYIGPGRVDIKNNEILTNLIIKKEDYENLTGHYIKFSNRKAMDIAMVSVAVVSSIENEKFKDLRIALGVSAPTPIRCNEAENYAKGIEATEENIEKIAELAVRASKSRNSWRASKDFREHLIKELTKRGIKKTIEIEGEK</sequence>
<evidence type="ECO:0000256" key="2">
    <source>
        <dbReference type="ARBA" id="ARBA00022827"/>
    </source>
</evidence>
<dbReference type="HOGENOM" id="CLU_058050_0_1_9"/>
<dbReference type="InterPro" id="IPR051312">
    <property type="entry name" value="Diverse_Substr_Oxidored"/>
</dbReference>
<reference evidence="5" key="1">
    <citation type="submission" date="2009-06" db="EMBL/GenBank/DDBJ databases">
        <authorList>
            <consortium name="US DOE Joint Genome Institute (JGI-PGF)"/>
            <person name="Lucas S."/>
            <person name="Copeland A."/>
            <person name="Lapidus A."/>
            <person name="Glavina del Rio T."/>
            <person name="Dalin E."/>
            <person name="Tice H."/>
            <person name="Bruce D."/>
            <person name="Goodwin L."/>
            <person name="Pitluck S."/>
            <person name="Kyrpides N."/>
            <person name="Mavromatis K."/>
            <person name="Ivanova N."/>
            <person name="Saunders E."/>
            <person name="Brettin T."/>
            <person name="Detter J.C."/>
            <person name="Han C."/>
            <person name="Larimer F."/>
            <person name="Land M."/>
            <person name="Hauser L."/>
            <person name="Markowitz V."/>
            <person name="Cheng J.-F."/>
            <person name="Hugenholtz P."/>
            <person name="Woyke T."/>
            <person name="Wu D."/>
            <person name="Gronow S."/>
            <person name="Klenk H.-P."/>
            <person name="Eisen J.A."/>
        </authorList>
    </citation>
    <scope>NUCLEOTIDE SEQUENCE</scope>
    <source>
        <strain evidence="5">Eklund 17B</strain>
    </source>
</reference>
<dbReference type="InterPro" id="IPR036318">
    <property type="entry name" value="FAD-bd_PCMH-like_sf"/>
</dbReference>
<reference evidence="5" key="2">
    <citation type="submission" date="2009-08" db="EMBL/GenBank/DDBJ databases">
        <authorList>
            <person name="Shrivastava S."/>
            <person name="Brinkac L.M."/>
            <person name="Dodson R.J."/>
            <person name="Harkins D.M."/>
            <person name="Durkin A.S."/>
            <person name="Sutton G."/>
        </authorList>
    </citation>
    <scope>NUCLEOTIDE SEQUENCE</scope>
    <source>
        <strain evidence="5">Eklund 17B</strain>
    </source>
</reference>
<dbReference type="GO" id="GO:0071949">
    <property type="term" value="F:FAD binding"/>
    <property type="evidence" value="ECO:0007669"/>
    <property type="project" value="InterPro"/>
</dbReference>
<dbReference type="FunFam" id="3.30.465.10:FF:000017">
    <property type="entry name" value="Xanthine dehydrogenase, FAD binding subunit"/>
    <property type="match status" value="1"/>
</dbReference>
<dbReference type="AlphaFoldDB" id="B2TKN7"/>
<dbReference type="PROSITE" id="PS51387">
    <property type="entry name" value="FAD_PCMH"/>
    <property type="match status" value="1"/>
</dbReference>
<feature type="domain" description="FAD-binding PCMH-type" evidence="4">
    <location>
        <begin position="1"/>
        <end position="176"/>
    </location>
</feature>
<evidence type="ECO:0000313" key="5">
    <source>
        <dbReference type="EMBL" id="ACD22660.1"/>
    </source>
</evidence>
<dbReference type="InterPro" id="IPR016166">
    <property type="entry name" value="FAD-bd_PCMH"/>
</dbReference>
<dbReference type="InterPro" id="IPR036683">
    <property type="entry name" value="CO_DH_flav_C_dom_sf"/>
</dbReference>
<name>B2TKN7_CLOBB</name>
<dbReference type="NCBIfam" id="NF043083">
    <property type="entry name" value="XdhB_XDHase"/>
    <property type="match status" value="1"/>
</dbReference>
<dbReference type="PATRIC" id="fig|935198.13.peg.584"/>
<dbReference type="GO" id="GO:0002197">
    <property type="term" value="C:xanthine dehydrogenase complex"/>
    <property type="evidence" value="ECO:0007669"/>
    <property type="project" value="InterPro"/>
</dbReference>
<keyword evidence="3" id="KW-0560">Oxidoreductase</keyword>
<evidence type="ECO:0000259" key="4">
    <source>
        <dbReference type="PROSITE" id="PS51387"/>
    </source>
</evidence>